<keyword evidence="3" id="KW-1185">Reference proteome</keyword>
<dbReference type="InterPro" id="IPR000182">
    <property type="entry name" value="GNAT_dom"/>
</dbReference>
<accession>F2N877</accession>
<dbReference type="eggNOG" id="COG0456">
    <property type="taxonomic scope" value="Bacteria"/>
</dbReference>
<proteinExistence type="predicted"/>
<dbReference type="Pfam" id="PF00583">
    <property type="entry name" value="Acetyltransf_1"/>
    <property type="match status" value="1"/>
</dbReference>
<evidence type="ECO:0000313" key="2">
    <source>
        <dbReference type="EMBL" id="AEB07260.1"/>
    </source>
</evidence>
<evidence type="ECO:0000259" key="1">
    <source>
        <dbReference type="PROSITE" id="PS51186"/>
    </source>
</evidence>
<organism evidence="2 3">
    <name type="scientific">Coriobacterium glomerans (strain ATCC 49209 / DSM 20642 / JCM 10262 / PW2)</name>
    <dbReference type="NCBI Taxonomy" id="700015"/>
    <lineage>
        <taxon>Bacteria</taxon>
        <taxon>Bacillati</taxon>
        <taxon>Actinomycetota</taxon>
        <taxon>Coriobacteriia</taxon>
        <taxon>Coriobacteriales</taxon>
        <taxon>Coriobacteriaceae</taxon>
        <taxon>Coriobacterium</taxon>
    </lineage>
</organism>
<reference evidence="3" key="1">
    <citation type="journal article" date="2013" name="Stand. Genomic Sci.">
        <title>Complete genome sequence of Coriobacterium glomerans type strain (PW2(T)) from the midgut of Pyrrhocoris apterus L. (red soldier bug).</title>
        <authorList>
            <person name="Stackebrandt E."/>
            <person name="Zeytun A."/>
            <person name="Lapidus A."/>
            <person name="Nolan M."/>
            <person name="Lucas S."/>
            <person name="Hammon N."/>
            <person name="Deshpande S."/>
            <person name="Cheng J.F."/>
            <person name="Tapia R."/>
            <person name="Goodwin L.A."/>
            <person name="Pitluck S."/>
            <person name="Liolios K."/>
            <person name="Pagani I."/>
            <person name="Ivanova N."/>
            <person name="Mavromatis K."/>
            <person name="Mikhailova N."/>
            <person name="Huntemann M."/>
            <person name="Pati A."/>
            <person name="Chen A."/>
            <person name="Palaniappan K."/>
            <person name="Chang Y.J."/>
            <person name="Land M."/>
            <person name="Hauser L."/>
            <person name="Rohde M."/>
            <person name="Pukall R."/>
            <person name="Goker M."/>
            <person name="Detter J.C."/>
            <person name="Woyke T."/>
            <person name="Bristow J."/>
            <person name="Eisen J.A."/>
            <person name="Markowitz V."/>
            <person name="Hugenholtz P."/>
            <person name="Kyrpides N.C."/>
            <person name="Klenk H.P."/>
        </authorList>
    </citation>
    <scope>NUCLEOTIDE SEQUENCE</scope>
    <source>
        <strain evidence="3">ATCC 49209 / DSM 20642 / JCM 10262 / PW2</strain>
    </source>
</reference>
<protein>
    <submittedName>
        <fullName evidence="2">GCN5-related N-acetyltransferase</fullName>
    </submittedName>
</protein>
<dbReference type="KEGG" id="cgo:Corgl_1154"/>
<dbReference type="SUPFAM" id="SSF55729">
    <property type="entry name" value="Acyl-CoA N-acyltransferases (Nat)"/>
    <property type="match status" value="1"/>
</dbReference>
<dbReference type="Proteomes" id="UP000006851">
    <property type="component" value="Chromosome"/>
</dbReference>
<sequence length="178" mass="19655">MRPACERDAEGVLQILEEGRASIERLGIKQWGHGYPGIEDVLADIALRACFVAQDDSGHLLGTLAIRLDRDADYTASKICWLTCDAGDGEPPYAAIHRCASAHAALRRGVMDFMFRAAEKVCRDAGRRSIRIDTHPGNTAMRGFLRHRGFSELSSFSLVSHGASADRVRIGYEKLLER</sequence>
<dbReference type="Gene3D" id="3.40.630.30">
    <property type="match status" value="1"/>
</dbReference>
<dbReference type="GO" id="GO:0016747">
    <property type="term" value="F:acyltransferase activity, transferring groups other than amino-acyl groups"/>
    <property type="evidence" value="ECO:0007669"/>
    <property type="project" value="InterPro"/>
</dbReference>
<dbReference type="AlphaFoldDB" id="F2N877"/>
<dbReference type="InterPro" id="IPR016181">
    <property type="entry name" value="Acyl_CoA_acyltransferase"/>
</dbReference>
<dbReference type="EMBL" id="CP002628">
    <property type="protein sequence ID" value="AEB07260.1"/>
    <property type="molecule type" value="Genomic_DNA"/>
</dbReference>
<dbReference type="HOGENOM" id="CLU_013985_13_0_11"/>
<feature type="domain" description="N-acetyltransferase" evidence="1">
    <location>
        <begin position="1"/>
        <end position="177"/>
    </location>
</feature>
<evidence type="ECO:0000313" key="3">
    <source>
        <dbReference type="Proteomes" id="UP000006851"/>
    </source>
</evidence>
<dbReference type="PROSITE" id="PS51186">
    <property type="entry name" value="GNAT"/>
    <property type="match status" value="1"/>
</dbReference>
<gene>
    <name evidence="2" type="ordered locus">Corgl_1154</name>
</gene>
<dbReference type="STRING" id="700015.Corgl_1154"/>
<name>F2N877_CORGP</name>